<evidence type="ECO:0000313" key="3">
    <source>
        <dbReference type="Proteomes" id="UP000790096"/>
    </source>
</evidence>
<organism evidence="2 3">
    <name type="scientific">Rosenbergiella gaditana</name>
    <dbReference type="NCBI Taxonomy" id="2726987"/>
    <lineage>
        <taxon>Bacteria</taxon>
        <taxon>Pseudomonadati</taxon>
        <taxon>Pseudomonadota</taxon>
        <taxon>Gammaproteobacteria</taxon>
        <taxon>Enterobacterales</taxon>
        <taxon>Erwiniaceae</taxon>
        <taxon>Rosenbergiella</taxon>
    </lineage>
</organism>
<comment type="caution">
    <text evidence="2">The sequence shown here is derived from an EMBL/GenBank/DDBJ whole genome shotgun (WGS) entry which is preliminary data.</text>
</comment>
<evidence type="ECO:0000313" key="2">
    <source>
        <dbReference type="EMBL" id="MBT0725714.1"/>
    </source>
</evidence>
<dbReference type="Proteomes" id="UP000790096">
    <property type="component" value="Unassembled WGS sequence"/>
</dbReference>
<gene>
    <name evidence="2" type="ORF">HH682_15110</name>
</gene>
<reference evidence="2 3" key="1">
    <citation type="submission" date="2020-04" db="EMBL/GenBank/DDBJ databases">
        <title>Genome sequencing of Rosenbergiella species.</title>
        <authorList>
            <person name="Alvarez-Perez S."/>
            <person name="Lievens B."/>
        </authorList>
    </citation>
    <scope>NUCLEOTIDE SEQUENCE [LARGE SCALE GENOMIC DNA]</scope>
    <source>
        <strain evidence="2 3">S61</strain>
    </source>
</reference>
<accession>A0ABS5T060</accession>
<dbReference type="EMBL" id="JABBFR010000039">
    <property type="protein sequence ID" value="MBT0725714.1"/>
    <property type="molecule type" value="Genomic_DNA"/>
</dbReference>
<dbReference type="RefSeq" id="WP_214238314.1">
    <property type="nucleotide sequence ID" value="NZ_JABBFR010000039.1"/>
</dbReference>
<sequence>MLLKWPSAGVMPGQGGSVSGAEKARRGKKVGSVTAAGKMGCNSRKAQGKMVYAG</sequence>
<name>A0ABS5T060_9GAMM</name>
<feature type="region of interest" description="Disordered" evidence="1">
    <location>
        <begin position="1"/>
        <end position="36"/>
    </location>
</feature>
<evidence type="ECO:0000256" key="1">
    <source>
        <dbReference type="SAM" id="MobiDB-lite"/>
    </source>
</evidence>
<proteinExistence type="predicted"/>
<keyword evidence="3" id="KW-1185">Reference proteome</keyword>
<protein>
    <submittedName>
        <fullName evidence="2">Uncharacterized protein</fullName>
    </submittedName>
</protein>